<gene>
    <name evidence="3" type="ORF">BDZ85DRAFT_248142</name>
</gene>
<feature type="compositionally biased region" description="Low complexity" evidence="2">
    <location>
        <begin position="13"/>
        <end position="26"/>
    </location>
</feature>
<protein>
    <submittedName>
        <fullName evidence="3">Uncharacterized protein</fullName>
    </submittedName>
</protein>
<dbReference type="OrthoDB" id="5404651at2759"/>
<feature type="compositionally biased region" description="Polar residues" evidence="2">
    <location>
        <begin position="1"/>
        <end position="12"/>
    </location>
</feature>
<accession>A0A6A6GGR8</accession>
<name>A0A6A6GGR8_9PEZI</name>
<proteinExistence type="predicted"/>
<keyword evidence="4" id="KW-1185">Reference proteome</keyword>
<feature type="region of interest" description="Disordered" evidence="2">
    <location>
        <begin position="303"/>
        <end position="480"/>
    </location>
</feature>
<feature type="compositionally biased region" description="Basic residues" evidence="2">
    <location>
        <begin position="421"/>
        <end position="430"/>
    </location>
</feature>
<feature type="compositionally biased region" description="Polar residues" evidence="2">
    <location>
        <begin position="321"/>
        <end position="340"/>
    </location>
</feature>
<feature type="compositionally biased region" description="Acidic residues" evidence="2">
    <location>
        <begin position="392"/>
        <end position="405"/>
    </location>
</feature>
<sequence length="480" mass="53312">MASTQASQDSLFPQSQSSMPTTPTPTHAQLPEGGLKPAQQEQPSLTPPPSSHSKRNIARTPTQGSRLLSSPPPSTVRRARDKFEDSGSDVKITQEQIDAMPLEDLRRSMAQLVSNLRDAKTAAAHYKLQHQMAQMESGEAVERMAVEMEMARREIEVLQQAETQRRMQEDKAAQPIPDPNFRQIHVDVYTAMMDDIRDLKIQNSQMERELVHGRKVLEHQEGEIASLNDKVLLMRERIRESREQLLRQRRLGIDTTPRTNRTTPYQTPVRERFAHIEQSQGSQQHQQRQPGFAALLQATDIVSQGGRTPGADHRKGHSRGTHSLSSLPATPQRSSQTSGGQPLYTPQPPRQIPIQVPMTAPVQRKRPARDITPPRRVQKRGYESDGTVSAGDDSEAETEVAEGDVGDSTASQMASAMLRTPKAKRAKSAHNLKGMTQTRLFGQVTKTSVPRSEQAKGGREYDVGLGIAGVRDRQSQESPA</sequence>
<keyword evidence="1" id="KW-0175">Coiled coil</keyword>
<feature type="compositionally biased region" description="Basic and acidic residues" evidence="2">
    <location>
        <begin position="453"/>
        <end position="462"/>
    </location>
</feature>
<feature type="coiled-coil region" evidence="1">
    <location>
        <begin position="189"/>
        <end position="244"/>
    </location>
</feature>
<dbReference type="EMBL" id="ML992504">
    <property type="protein sequence ID" value="KAF2224650.1"/>
    <property type="molecule type" value="Genomic_DNA"/>
</dbReference>
<feature type="region of interest" description="Disordered" evidence="2">
    <location>
        <begin position="1"/>
        <end position="88"/>
    </location>
</feature>
<feature type="compositionally biased region" description="Polar residues" evidence="2">
    <location>
        <begin position="434"/>
        <end position="451"/>
    </location>
</feature>
<evidence type="ECO:0000256" key="1">
    <source>
        <dbReference type="SAM" id="Coils"/>
    </source>
</evidence>
<evidence type="ECO:0000313" key="3">
    <source>
        <dbReference type="EMBL" id="KAF2224650.1"/>
    </source>
</evidence>
<evidence type="ECO:0000256" key="2">
    <source>
        <dbReference type="SAM" id="MobiDB-lite"/>
    </source>
</evidence>
<feature type="coiled-coil region" evidence="1">
    <location>
        <begin position="102"/>
        <end position="161"/>
    </location>
</feature>
<dbReference type="Proteomes" id="UP000799538">
    <property type="component" value="Unassembled WGS sequence"/>
</dbReference>
<reference evidence="4" key="1">
    <citation type="journal article" date="2020" name="Stud. Mycol.">
        <title>101 Dothideomycetes genomes: A test case for predicting lifestyles and emergence of pathogens.</title>
        <authorList>
            <person name="Haridas S."/>
            <person name="Albert R."/>
            <person name="Binder M."/>
            <person name="Bloem J."/>
            <person name="LaButti K."/>
            <person name="Salamov A."/>
            <person name="Andreopoulos B."/>
            <person name="Baker S."/>
            <person name="Barry K."/>
            <person name="Bills G."/>
            <person name="Bluhm B."/>
            <person name="Cannon C."/>
            <person name="Castanera R."/>
            <person name="Culley D."/>
            <person name="Daum C."/>
            <person name="Ezra D."/>
            <person name="Gonzalez J."/>
            <person name="Henrissat B."/>
            <person name="Kuo A."/>
            <person name="Liang C."/>
            <person name="Lipzen A."/>
            <person name="Lutzoni F."/>
            <person name="Magnuson J."/>
            <person name="Mondo S."/>
            <person name="Nolan M."/>
            <person name="Ohm R."/>
            <person name="Pangilinan J."/>
            <person name="Park H.-J."/>
            <person name="Ramirez L."/>
            <person name="Alfaro M."/>
            <person name="Sun H."/>
            <person name="Tritt A."/>
            <person name="Yoshinaga Y."/>
            <person name="Zwiers L.-H."/>
            <person name="Turgeon B."/>
            <person name="Goodwin S."/>
            <person name="Spatafora J."/>
            <person name="Crous P."/>
            <person name="Grigoriev I."/>
        </authorList>
    </citation>
    <scope>NUCLEOTIDE SEQUENCE [LARGE SCALE GENOMIC DNA]</scope>
    <source>
        <strain evidence="4">CECT 20119</strain>
    </source>
</reference>
<feature type="compositionally biased region" description="Basic and acidic residues" evidence="2">
    <location>
        <begin position="470"/>
        <end position="480"/>
    </location>
</feature>
<organism evidence="3 4">
    <name type="scientific">Elsinoe ampelina</name>
    <dbReference type="NCBI Taxonomy" id="302913"/>
    <lineage>
        <taxon>Eukaryota</taxon>
        <taxon>Fungi</taxon>
        <taxon>Dikarya</taxon>
        <taxon>Ascomycota</taxon>
        <taxon>Pezizomycotina</taxon>
        <taxon>Dothideomycetes</taxon>
        <taxon>Dothideomycetidae</taxon>
        <taxon>Myriangiales</taxon>
        <taxon>Elsinoaceae</taxon>
        <taxon>Elsinoe</taxon>
    </lineage>
</organism>
<feature type="compositionally biased region" description="Polar residues" evidence="2">
    <location>
        <begin position="59"/>
        <end position="68"/>
    </location>
</feature>
<dbReference type="AlphaFoldDB" id="A0A6A6GGR8"/>
<evidence type="ECO:0000313" key="4">
    <source>
        <dbReference type="Proteomes" id="UP000799538"/>
    </source>
</evidence>